<feature type="region of interest" description="Disordered" evidence="1">
    <location>
        <begin position="232"/>
        <end position="259"/>
    </location>
</feature>
<gene>
    <name evidence="3" type="ORF">FUSO3_08430</name>
</gene>
<feature type="transmembrane region" description="Helical" evidence="2">
    <location>
        <begin position="36"/>
        <end position="59"/>
    </location>
</feature>
<feature type="compositionally biased region" description="Basic and acidic residues" evidence="1">
    <location>
        <begin position="249"/>
        <end position="259"/>
    </location>
</feature>
<evidence type="ECO:0000256" key="1">
    <source>
        <dbReference type="SAM" id="MobiDB-lite"/>
    </source>
</evidence>
<keyword evidence="2" id="KW-0472">Membrane</keyword>
<sequence>MRFLKLRYFYIIALVFLVIGYVFPSTFQIQEQKEWLDIYFGNLIYLAFFVLLLYGVRMWHESVAEKIVFEIRLYLGLFSFFAFLAIFFLWSGGISFQTLEITSKMKDAVLSQMIYDFHSGLLAGYAMYLLLNLKISPFYHVMYGILTMAFVFLFLVVYKPIQKRYCHWRQLKQEKLQREREERAIQEQIKIKKALEREEARKVAQFAQRKMELIQERARGFEMGRLMSSVELDEEEDEEEMENSLIATEEERKSDPDPFVHKEIEDNKEEEQEFKVEIFAEELENKR</sequence>
<proteinExistence type="predicted"/>
<dbReference type="RefSeq" id="WP_005958782.1">
    <property type="nucleotide sequence ID" value="NZ_JAAC01000140.1"/>
</dbReference>
<keyword evidence="2" id="KW-1133">Transmembrane helix</keyword>
<dbReference type="Proteomes" id="UP000027473">
    <property type="component" value="Unassembled WGS sequence"/>
</dbReference>
<evidence type="ECO:0000256" key="2">
    <source>
        <dbReference type="SAM" id="Phobius"/>
    </source>
</evidence>
<evidence type="ECO:0000313" key="3">
    <source>
        <dbReference type="EMBL" id="KDE62255.1"/>
    </source>
</evidence>
<organism evidence="3 4">
    <name type="scientific">Fusobacterium necrophorum BL</name>
    <dbReference type="NCBI Taxonomy" id="1441732"/>
    <lineage>
        <taxon>Bacteria</taxon>
        <taxon>Fusobacteriati</taxon>
        <taxon>Fusobacteriota</taxon>
        <taxon>Fusobacteriia</taxon>
        <taxon>Fusobacteriales</taxon>
        <taxon>Fusobacteriaceae</taxon>
        <taxon>Fusobacterium</taxon>
    </lineage>
</organism>
<evidence type="ECO:0000313" key="4">
    <source>
        <dbReference type="Proteomes" id="UP000027473"/>
    </source>
</evidence>
<comment type="caution">
    <text evidence="3">The sequence shown here is derived from an EMBL/GenBank/DDBJ whole genome shotgun (WGS) entry which is preliminary data.</text>
</comment>
<accession>A0AB73BUY3</accession>
<protein>
    <recommendedName>
        <fullName evidence="5">MFS transporter</fullName>
    </recommendedName>
</protein>
<feature type="compositionally biased region" description="Acidic residues" evidence="1">
    <location>
        <begin position="232"/>
        <end position="242"/>
    </location>
</feature>
<evidence type="ECO:0008006" key="5">
    <source>
        <dbReference type="Google" id="ProtNLM"/>
    </source>
</evidence>
<feature type="transmembrane region" description="Helical" evidence="2">
    <location>
        <begin position="137"/>
        <end position="158"/>
    </location>
</feature>
<feature type="transmembrane region" description="Helical" evidence="2">
    <location>
        <begin position="71"/>
        <end position="92"/>
    </location>
</feature>
<dbReference type="EMBL" id="JAAC01000140">
    <property type="protein sequence ID" value="KDE62255.1"/>
    <property type="molecule type" value="Genomic_DNA"/>
</dbReference>
<dbReference type="AlphaFoldDB" id="A0AB73BUY3"/>
<feature type="transmembrane region" description="Helical" evidence="2">
    <location>
        <begin position="6"/>
        <end position="24"/>
    </location>
</feature>
<reference evidence="3 4" key="1">
    <citation type="submission" date="2014-01" db="EMBL/GenBank/DDBJ databases">
        <title>Comparative genomics of Fusobacterium necrophorum wild isolates.</title>
        <authorList>
            <person name="Kittichotirat W."/>
            <person name="Bumgarner R.E."/>
            <person name="Lawrence P."/>
        </authorList>
    </citation>
    <scope>NUCLEOTIDE SEQUENCE [LARGE SCALE GENOMIC DNA]</scope>
    <source>
        <strain evidence="3 4">BL</strain>
    </source>
</reference>
<keyword evidence="2" id="KW-0812">Transmembrane</keyword>
<name>A0AB73BUY3_9FUSO</name>